<dbReference type="GO" id="GO:0016757">
    <property type="term" value="F:glycosyltransferase activity"/>
    <property type="evidence" value="ECO:0007669"/>
    <property type="project" value="InterPro"/>
</dbReference>
<organism evidence="3 4">
    <name type="scientific">Salegentibacter holothuriorum</name>
    <dbReference type="NCBI Taxonomy" id="241145"/>
    <lineage>
        <taxon>Bacteria</taxon>
        <taxon>Pseudomonadati</taxon>
        <taxon>Bacteroidota</taxon>
        <taxon>Flavobacteriia</taxon>
        <taxon>Flavobacteriales</taxon>
        <taxon>Flavobacteriaceae</taxon>
        <taxon>Salegentibacter</taxon>
    </lineage>
</organism>
<dbReference type="SUPFAM" id="SSF53756">
    <property type="entry name" value="UDP-Glycosyltransferase/glycogen phosphorylase"/>
    <property type="match status" value="1"/>
</dbReference>
<gene>
    <name evidence="3" type="ORF">SAMN05660776_2020</name>
</gene>
<keyword evidence="4" id="KW-1185">Reference proteome</keyword>
<sequence length="432" mass="49019">MALKRSNVKVLIVNTFDRGGAANACKRLHLGLLEAGVESKVLLKNKQNNWSQSFILPPKSTPPSLNEKLKTKVIRILKGVKLYPIKPEKQKPGIPFLQKRSEKLEMYSFPHSNYDITQSPLYQQADIINLHWVANFLDYKSFFLKNTKPVVWTLHDMNPFLGIDHYAEKYIGMDTHGEPISRSISKEESKINRDFADLKKDCIEQIENLTVITPSRWLAAEASKSEAFKGRNVKVIPYGLDDIVFAPRDQKTSREILNLPLDKKIILFVADSVVNNRKGFSYLEKTLEEFQTEKILLCAVGSNVKLRSNDNLIELGEIKDDRLMSVVYSAADVFVIPSLIDNLPNTVLESIMCGTPVIGFPVGGIPDMIDHGKNGLLAEEISVKSLVKILKEFLDNPEVFDRKEIRRAAKEKYKGKVQAKKYMELFNEILKA</sequence>
<keyword evidence="1 3" id="KW-0808">Transferase</keyword>
<name>A0A1T5CLA7_9FLAO</name>
<proteinExistence type="predicted"/>
<dbReference type="InterPro" id="IPR001296">
    <property type="entry name" value="Glyco_trans_1"/>
</dbReference>
<dbReference type="Gene3D" id="3.40.50.2000">
    <property type="entry name" value="Glycogen Phosphorylase B"/>
    <property type="match status" value="2"/>
</dbReference>
<evidence type="ECO:0000256" key="1">
    <source>
        <dbReference type="ARBA" id="ARBA00022679"/>
    </source>
</evidence>
<dbReference type="AlphaFoldDB" id="A0A1T5CLA7"/>
<dbReference type="EMBL" id="FUYY01000003">
    <property type="protein sequence ID" value="SKB60184.1"/>
    <property type="molecule type" value="Genomic_DNA"/>
</dbReference>
<dbReference type="OrthoDB" id="9768685at2"/>
<reference evidence="4" key="1">
    <citation type="submission" date="2017-02" db="EMBL/GenBank/DDBJ databases">
        <authorList>
            <person name="Varghese N."/>
            <person name="Submissions S."/>
        </authorList>
    </citation>
    <scope>NUCLEOTIDE SEQUENCE [LARGE SCALE GENOMIC DNA]</scope>
    <source>
        <strain evidence="4">DSM 23405</strain>
    </source>
</reference>
<evidence type="ECO:0000313" key="3">
    <source>
        <dbReference type="EMBL" id="SKB60184.1"/>
    </source>
</evidence>
<dbReference type="PANTHER" id="PTHR46401:SF2">
    <property type="entry name" value="GLYCOSYLTRANSFERASE WBBK-RELATED"/>
    <property type="match status" value="1"/>
</dbReference>
<evidence type="ECO:0000259" key="2">
    <source>
        <dbReference type="Pfam" id="PF00534"/>
    </source>
</evidence>
<evidence type="ECO:0000313" key="4">
    <source>
        <dbReference type="Proteomes" id="UP000190230"/>
    </source>
</evidence>
<feature type="domain" description="Glycosyl transferase family 1" evidence="2">
    <location>
        <begin position="249"/>
        <end position="411"/>
    </location>
</feature>
<dbReference type="Pfam" id="PF00534">
    <property type="entry name" value="Glycos_transf_1"/>
    <property type="match status" value="1"/>
</dbReference>
<dbReference type="GO" id="GO:0009103">
    <property type="term" value="P:lipopolysaccharide biosynthetic process"/>
    <property type="evidence" value="ECO:0007669"/>
    <property type="project" value="TreeGrafter"/>
</dbReference>
<protein>
    <submittedName>
        <fullName evidence="3">Glycosyltransferase involved in cell wall bisynthesis</fullName>
    </submittedName>
</protein>
<dbReference type="Proteomes" id="UP000190230">
    <property type="component" value="Unassembled WGS sequence"/>
</dbReference>
<accession>A0A1T5CLA7</accession>
<dbReference type="STRING" id="241145.SAMN05660776_2020"/>
<dbReference type="PANTHER" id="PTHR46401">
    <property type="entry name" value="GLYCOSYLTRANSFERASE WBBK-RELATED"/>
    <property type="match status" value="1"/>
</dbReference>